<dbReference type="Proteomes" id="UP000242474">
    <property type="component" value="Unassembled WGS sequence"/>
</dbReference>
<evidence type="ECO:0000313" key="3">
    <source>
        <dbReference type="Proteomes" id="UP000242474"/>
    </source>
</evidence>
<feature type="transmembrane region" description="Helical" evidence="1">
    <location>
        <begin position="169"/>
        <end position="191"/>
    </location>
</feature>
<organism evidence="2 3">
    <name type="scientific">Coemansia reversa (strain ATCC 12441 / NRRL 1564)</name>
    <dbReference type="NCBI Taxonomy" id="763665"/>
    <lineage>
        <taxon>Eukaryota</taxon>
        <taxon>Fungi</taxon>
        <taxon>Fungi incertae sedis</taxon>
        <taxon>Zoopagomycota</taxon>
        <taxon>Kickxellomycotina</taxon>
        <taxon>Kickxellomycetes</taxon>
        <taxon>Kickxellales</taxon>
        <taxon>Kickxellaceae</taxon>
        <taxon>Coemansia</taxon>
    </lineage>
</organism>
<name>A0A2G5BIX8_COERN</name>
<sequence length="251" mass="28495">MENKVSTNTSVARSMPAPVKRLQRRRQNAESLYSVYEENVMGITAGFFCAVWAARLMGEHLSVAFTTVSYADTDNPNQYYFGIQDIALAILVTSKLLFVRICILRYLLQPLLRNYYLELSSKQQQQCATVVILVIMRLVSICTCLVESYMSPNMHETVWSSRQKLSVALYTKLLIVVQGSLQITYLVIYYFEDIKKTWNWCKKLTAAFTICALVFVGYFGKSSLAATAVIAGDVLSLLIEFFEGRHLLVNK</sequence>
<dbReference type="EMBL" id="KZ303488">
    <property type="protein sequence ID" value="PIA18932.1"/>
    <property type="molecule type" value="Genomic_DNA"/>
</dbReference>
<feature type="transmembrane region" description="Helical" evidence="1">
    <location>
        <begin position="86"/>
        <end position="108"/>
    </location>
</feature>
<dbReference type="OrthoDB" id="5588024at2759"/>
<keyword evidence="3" id="KW-1185">Reference proteome</keyword>
<keyword evidence="1" id="KW-0472">Membrane</keyword>
<accession>A0A2G5BIX8</accession>
<gene>
    <name evidence="2" type="ORF">COEREDRAFT_79466</name>
</gene>
<dbReference type="AlphaFoldDB" id="A0A2G5BIX8"/>
<reference evidence="2 3" key="1">
    <citation type="journal article" date="2015" name="Genome Biol. Evol.">
        <title>Phylogenomic analyses indicate that early fungi evolved digesting cell walls of algal ancestors of land plants.</title>
        <authorList>
            <person name="Chang Y."/>
            <person name="Wang S."/>
            <person name="Sekimoto S."/>
            <person name="Aerts A.L."/>
            <person name="Choi C."/>
            <person name="Clum A."/>
            <person name="LaButti K.M."/>
            <person name="Lindquist E.A."/>
            <person name="Yee Ngan C."/>
            <person name="Ohm R.A."/>
            <person name="Salamov A.A."/>
            <person name="Grigoriev I.V."/>
            <person name="Spatafora J.W."/>
            <person name="Berbee M.L."/>
        </authorList>
    </citation>
    <scope>NUCLEOTIDE SEQUENCE [LARGE SCALE GENOMIC DNA]</scope>
    <source>
        <strain evidence="2 3">NRRL 1564</strain>
    </source>
</reference>
<protein>
    <submittedName>
        <fullName evidence="2">Uncharacterized protein</fullName>
    </submittedName>
</protein>
<keyword evidence="1" id="KW-0812">Transmembrane</keyword>
<feature type="transmembrane region" description="Helical" evidence="1">
    <location>
        <begin position="128"/>
        <end position="149"/>
    </location>
</feature>
<evidence type="ECO:0000313" key="2">
    <source>
        <dbReference type="EMBL" id="PIA18932.1"/>
    </source>
</evidence>
<evidence type="ECO:0000256" key="1">
    <source>
        <dbReference type="SAM" id="Phobius"/>
    </source>
</evidence>
<keyword evidence="1" id="KW-1133">Transmembrane helix</keyword>
<proteinExistence type="predicted"/>